<sequence>MTYDNTDDLDENLDIEPENTLDIKPSEEKSADVRKRIDDLLERKRLKELLDDSDDWDI</sequence>
<dbReference type="InterPro" id="IPR058059">
    <property type="entry name" value="PA3496-like"/>
</dbReference>
<evidence type="ECO:0000256" key="1">
    <source>
        <dbReference type="SAM" id="MobiDB-lite"/>
    </source>
</evidence>
<keyword evidence="3" id="KW-1185">Reference proteome</keyword>
<comment type="caution">
    <text evidence="2">The sequence shown here is derived from an EMBL/GenBank/DDBJ whole genome shotgun (WGS) entry which is preliminary data.</text>
</comment>
<name>A0A919EJ76_9GAMM</name>
<gene>
    <name evidence="2" type="ORF">GCM10017161_11600</name>
</gene>
<feature type="region of interest" description="Disordered" evidence="1">
    <location>
        <begin position="1"/>
        <end position="31"/>
    </location>
</feature>
<reference evidence="2" key="2">
    <citation type="submission" date="2020-09" db="EMBL/GenBank/DDBJ databases">
        <authorList>
            <person name="Sun Q."/>
            <person name="Kim S."/>
        </authorList>
    </citation>
    <scope>NUCLEOTIDE SEQUENCE</scope>
    <source>
        <strain evidence="2">KCTC 42731</strain>
    </source>
</reference>
<feature type="compositionally biased region" description="Acidic residues" evidence="1">
    <location>
        <begin position="1"/>
        <end position="19"/>
    </location>
</feature>
<dbReference type="Proteomes" id="UP000623842">
    <property type="component" value="Unassembled WGS sequence"/>
</dbReference>
<dbReference type="RefSeq" id="WP_189768203.1">
    <property type="nucleotide sequence ID" value="NZ_BNCK01000002.1"/>
</dbReference>
<reference evidence="2" key="1">
    <citation type="journal article" date="2014" name="Int. J. Syst. Evol. Microbiol.">
        <title>Complete genome sequence of Corynebacterium casei LMG S-19264T (=DSM 44701T), isolated from a smear-ripened cheese.</title>
        <authorList>
            <consortium name="US DOE Joint Genome Institute (JGI-PGF)"/>
            <person name="Walter F."/>
            <person name="Albersmeier A."/>
            <person name="Kalinowski J."/>
            <person name="Ruckert C."/>
        </authorList>
    </citation>
    <scope>NUCLEOTIDE SEQUENCE</scope>
    <source>
        <strain evidence="2">KCTC 42731</strain>
    </source>
</reference>
<evidence type="ECO:0000313" key="2">
    <source>
        <dbReference type="EMBL" id="GHF85689.1"/>
    </source>
</evidence>
<proteinExistence type="predicted"/>
<evidence type="ECO:0000313" key="3">
    <source>
        <dbReference type="Proteomes" id="UP000623842"/>
    </source>
</evidence>
<dbReference type="AlphaFoldDB" id="A0A919EJ76"/>
<accession>A0A919EJ76</accession>
<protein>
    <submittedName>
        <fullName evidence="2">Uncharacterized protein</fullName>
    </submittedName>
</protein>
<organism evidence="2 3">
    <name type="scientific">Thalassotalea marina</name>
    <dbReference type="NCBI Taxonomy" id="1673741"/>
    <lineage>
        <taxon>Bacteria</taxon>
        <taxon>Pseudomonadati</taxon>
        <taxon>Pseudomonadota</taxon>
        <taxon>Gammaproteobacteria</taxon>
        <taxon>Alteromonadales</taxon>
        <taxon>Colwelliaceae</taxon>
        <taxon>Thalassotalea</taxon>
    </lineage>
</organism>
<dbReference type="EMBL" id="BNCK01000002">
    <property type="protein sequence ID" value="GHF85689.1"/>
    <property type="molecule type" value="Genomic_DNA"/>
</dbReference>
<dbReference type="NCBIfam" id="NF046101">
    <property type="entry name" value="PA3496_fam"/>
    <property type="match status" value="1"/>
</dbReference>